<protein>
    <submittedName>
        <fullName evidence="1">Uncharacterized protein</fullName>
    </submittedName>
</protein>
<accession>A0AAV2NDF8</accession>
<reference evidence="1" key="1">
    <citation type="submission" date="2024-04" db="EMBL/GenBank/DDBJ databases">
        <authorList>
            <consortium name="Molecular Ecology Group"/>
        </authorList>
    </citation>
    <scope>NUCLEOTIDE SEQUENCE</scope>
</reference>
<name>A0AAV2NDF8_9HYME</name>
<dbReference type="EMBL" id="OZ034836">
    <property type="protein sequence ID" value="CAL1677717.1"/>
    <property type="molecule type" value="Genomic_DNA"/>
</dbReference>
<dbReference type="Proteomes" id="UP001497644">
    <property type="component" value="Chromosome 13"/>
</dbReference>
<organism evidence="1 2">
    <name type="scientific">Lasius platythorax</name>
    <dbReference type="NCBI Taxonomy" id="488582"/>
    <lineage>
        <taxon>Eukaryota</taxon>
        <taxon>Metazoa</taxon>
        <taxon>Ecdysozoa</taxon>
        <taxon>Arthropoda</taxon>
        <taxon>Hexapoda</taxon>
        <taxon>Insecta</taxon>
        <taxon>Pterygota</taxon>
        <taxon>Neoptera</taxon>
        <taxon>Endopterygota</taxon>
        <taxon>Hymenoptera</taxon>
        <taxon>Apocrita</taxon>
        <taxon>Aculeata</taxon>
        <taxon>Formicoidea</taxon>
        <taxon>Formicidae</taxon>
        <taxon>Formicinae</taxon>
        <taxon>Lasius</taxon>
        <taxon>Lasius</taxon>
    </lineage>
</organism>
<evidence type="ECO:0000313" key="1">
    <source>
        <dbReference type="EMBL" id="CAL1677717.1"/>
    </source>
</evidence>
<gene>
    <name evidence="1" type="ORF">LPLAT_LOCUS3695</name>
</gene>
<sequence>MRMTRRQLRTDAKDNFVPDAKDNFVPTPRQLRTDAILPFTPRHIVHLSRLILASRIFINSMIHVFAVLDHAYDIPQTIDARNE</sequence>
<evidence type="ECO:0000313" key="2">
    <source>
        <dbReference type="Proteomes" id="UP001497644"/>
    </source>
</evidence>
<proteinExistence type="predicted"/>
<dbReference type="AlphaFoldDB" id="A0AAV2NDF8"/>
<keyword evidence="2" id="KW-1185">Reference proteome</keyword>